<dbReference type="EMBL" id="JBBPBK010000329">
    <property type="protein sequence ID" value="KAK9265702.1"/>
    <property type="molecule type" value="Genomic_DNA"/>
</dbReference>
<evidence type="ECO:0000256" key="4">
    <source>
        <dbReference type="SAM" id="SignalP"/>
    </source>
</evidence>
<protein>
    <submittedName>
        <fullName evidence="5">Uncharacterized protein</fullName>
    </submittedName>
</protein>
<feature type="signal peptide" evidence="4">
    <location>
        <begin position="1"/>
        <end position="25"/>
    </location>
</feature>
<gene>
    <name evidence="5" type="ORF">L1049_001696</name>
</gene>
<evidence type="ECO:0000313" key="5">
    <source>
        <dbReference type="EMBL" id="KAK9265702.1"/>
    </source>
</evidence>
<reference evidence="5 6" key="1">
    <citation type="journal article" date="2024" name="Plant J.">
        <title>Genome sequences and population genomics reveal climatic adaptation and genomic divergence between two closely related sweetgum species.</title>
        <authorList>
            <person name="Xu W.Q."/>
            <person name="Ren C.Q."/>
            <person name="Zhang X.Y."/>
            <person name="Comes H.P."/>
            <person name="Liu X.H."/>
            <person name="Li Y.G."/>
            <person name="Kettle C.J."/>
            <person name="Jalonen R."/>
            <person name="Gaisberger H."/>
            <person name="Ma Y.Z."/>
            <person name="Qiu Y.X."/>
        </authorList>
    </citation>
    <scope>NUCLEOTIDE SEQUENCE [LARGE SCALE GENOMIC DNA]</scope>
    <source>
        <strain evidence="5">Hangzhou</strain>
    </source>
</reference>
<feature type="chain" id="PRO_5043047568" evidence="4">
    <location>
        <begin position="26"/>
        <end position="152"/>
    </location>
</feature>
<organism evidence="5 6">
    <name type="scientific">Liquidambar formosana</name>
    <name type="common">Formosan gum</name>
    <dbReference type="NCBI Taxonomy" id="63359"/>
    <lineage>
        <taxon>Eukaryota</taxon>
        <taxon>Viridiplantae</taxon>
        <taxon>Streptophyta</taxon>
        <taxon>Embryophyta</taxon>
        <taxon>Tracheophyta</taxon>
        <taxon>Spermatophyta</taxon>
        <taxon>Magnoliopsida</taxon>
        <taxon>eudicotyledons</taxon>
        <taxon>Gunneridae</taxon>
        <taxon>Pentapetalae</taxon>
        <taxon>Saxifragales</taxon>
        <taxon>Altingiaceae</taxon>
        <taxon>Liquidambar</taxon>
    </lineage>
</organism>
<dbReference type="PANTHER" id="PTHR33191">
    <property type="entry name" value="RIPENING-RELATED PROTEIN 2-RELATED"/>
    <property type="match status" value="1"/>
</dbReference>
<evidence type="ECO:0000313" key="6">
    <source>
        <dbReference type="Proteomes" id="UP001415857"/>
    </source>
</evidence>
<dbReference type="Pfam" id="PF24300">
    <property type="entry name" value="KWL1"/>
    <property type="match status" value="2"/>
</dbReference>
<keyword evidence="6" id="KW-1185">Reference proteome</keyword>
<dbReference type="InterPro" id="IPR039271">
    <property type="entry name" value="Kiwellin-like"/>
</dbReference>
<evidence type="ECO:0000256" key="3">
    <source>
        <dbReference type="ARBA" id="ARBA00022729"/>
    </source>
</evidence>
<name>A0AAP0N4K4_LIQFO</name>
<accession>A0AAP0N4K4</accession>
<dbReference type="GO" id="GO:0005576">
    <property type="term" value="C:extracellular region"/>
    <property type="evidence" value="ECO:0007669"/>
    <property type="project" value="UniProtKB-SubCell"/>
</dbReference>
<sequence>MASLVMLFFLLLLFNIFSLPLLSAAQSLIDTCKSTATLTCGDTSYSTYDCFPPITSPTQAKLSWNDFSEGGGGVAPSEWDDRYHNNTELVVALMRYPQDVVVDECDSLHGCDEERAGLPPCKNNFVDGSDAVSNGLGVDIELGEVDITWSSV</sequence>
<keyword evidence="3 4" id="KW-0732">Signal</keyword>
<evidence type="ECO:0000256" key="2">
    <source>
        <dbReference type="ARBA" id="ARBA00022525"/>
    </source>
</evidence>
<dbReference type="PANTHER" id="PTHR33191:SF9">
    <property type="entry name" value="RIPENING-RELATED PROTEIN 2-RELATED"/>
    <property type="match status" value="1"/>
</dbReference>
<comment type="subcellular location">
    <subcellularLocation>
        <location evidence="1">Secreted</location>
    </subcellularLocation>
</comment>
<dbReference type="AlphaFoldDB" id="A0AAP0N4K4"/>
<proteinExistence type="predicted"/>
<dbReference type="Proteomes" id="UP001415857">
    <property type="component" value="Unassembled WGS sequence"/>
</dbReference>
<evidence type="ECO:0000256" key="1">
    <source>
        <dbReference type="ARBA" id="ARBA00004613"/>
    </source>
</evidence>
<comment type="caution">
    <text evidence="5">The sequence shown here is derived from an EMBL/GenBank/DDBJ whole genome shotgun (WGS) entry which is preliminary data.</text>
</comment>
<keyword evidence="2" id="KW-0964">Secreted</keyword>